<reference evidence="1 2" key="1">
    <citation type="journal article" date="2019" name="Int. J. Syst. Evol. Microbiol.">
        <title>The Global Catalogue of Microorganisms (GCM) 10K type strain sequencing project: providing services to taxonomists for standard genome sequencing and annotation.</title>
        <authorList>
            <consortium name="The Broad Institute Genomics Platform"/>
            <consortium name="The Broad Institute Genome Sequencing Center for Infectious Disease"/>
            <person name="Wu L."/>
            <person name="Ma J."/>
        </authorList>
    </citation>
    <scope>NUCLEOTIDE SEQUENCE [LARGE SCALE GENOMIC DNA]</scope>
    <source>
        <strain evidence="1 2">DSM 29988</strain>
    </source>
</reference>
<accession>A0ABD5ZBY3</accession>
<dbReference type="RefSeq" id="WP_390221989.1">
    <property type="nucleotide sequence ID" value="NZ_JBHTAA010000001.1"/>
</dbReference>
<protein>
    <submittedName>
        <fullName evidence="1">Uncharacterized protein</fullName>
    </submittedName>
</protein>
<dbReference type="EMBL" id="JBHTAA010000001">
    <property type="protein sequence ID" value="MFC7202696.1"/>
    <property type="molecule type" value="Genomic_DNA"/>
</dbReference>
<sequence length="449" mass="48766">MVPFGRRRFLGRVGATVAGVVGLVGTTSASADSDAFDPTRHAFGFPNWAASDAMFEEHDDVNVDANSVEAILAETWPGTFAEFFGMKFTDVPQSVLALISRQISVAANQMSAANGHCYGMTYSAQRYFETPRDLPAGVESAADVTNPEIPLGSDEGPIGDLIDYYQRSQLLNVYAWAGRRRMYRPETIDYEAELAALIAVIDEFGTAGLTLVDIANHVSHQVLIYDYTKTAEGTKLAVYDPNYPAPQYREKQRTFLVRPTEATPISNYGPYGAFVFNRWDRAIRAGVDNAMPNDSDSHQQFGYLLSRVVRVTVDSPAVSLAVVDPDGNPVERNTAEYMDRGQAAVWATRYRYDAPAGDYRIAIVGKSPVEYRLDAEVAGLDSDVLTQARSVSVSPGEVHEYTLRVPEDGSPSLSRDGSGLLGSVTSLDPTSLAVGVASGAALAYLQARR</sequence>
<dbReference type="Proteomes" id="UP001596481">
    <property type="component" value="Unassembled WGS sequence"/>
</dbReference>
<organism evidence="1 2">
    <name type="scientific">Haloferax namakaokahaiae</name>
    <dbReference type="NCBI Taxonomy" id="1748331"/>
    <lineage>
        <taxon>Archaea</taxon>
        <taxon>Methanobacteriati</taxon>
        <taxon>Methanobacteriota</taxon>
        <taxon>Stenosarchaea group</taxon>
        <taxon>Halobacteria</taxon>
        <taxon>Halobacteriales</taxon>
        <taxon>Haloferacaceae</taxon>
        <taxon>Haloferax</taxon>
    </lineage>
</organism>
<dbReference type="PROSITE" id="PS51318">
    <property type="entry name" value="TAT"/>
    <property type="match status" value="1"/>
</dbReference>
<dbReference type="AlphaFoldDB" id="A0ABD5ZBY3"/>
<keyword evidence="2" id="KW-1185">Reference proteome</keyword>
<name>A0ABD5ZBY3_9EURY</name>
<gene>
    <name evidence="1" type="ORF">ACFQJC_04165</name>
</gene>
<dbReference type="InterPro" id="IPR006311">
    <property type="entry name" value="TAT_signal"/>
</dbReference>
<proteinExistence type="predicted"/>
<comment type="caution">
    <text evidence="1">The sequence shown here is derived from an EMBL/GenBank/DDBJ whole genome shotgun (WGS) entry which is preliminary data.</text>
</comment>
<evidence type="ECO:0000313" key="2">
    <source>
        <dbReference type="Proteomes" id="UP001596481"/>
    </source>
</evidence>
<evidence type="ECO:0000313" key="1">
    <source>
        <dbReference type="EMBL" id="MFC7202696.1"/>
    </source>
</evidence>